<keyword evidence="3 4" id="KW-0408">Iron</keyword>
<keyword evidence="2" id="KW-0732">Signal</keyword>
<dbReference type="InterPro" id="IPR009056">
    <property type="entry name" value="Cyt_c-like_dom"/>
</dbReference>
<dbReference type="InterPro" id="IPR051829">
    <property type="entry name" value="Multiheme_Cytochr_ET"/>
</dbReference>
<dbReference type="GO" id="GO:0009055">
    <property type="term" value="F:electron transfer activity"/>
    <property type="evidence" value="ECO:0007669"/>
    <property type="project" value="InterPro"/>
</dbReference>
<evidence type="ECO:0000313" key="7">
    <source>
        <dbReference type="EMBL" id="OGZ98740.1"/>
    </source>
</evidence>
<keyword evidence="5" id="KW-0812">Transmembrane</keyword>
<dbReference type="PANTHER" id="PTHR35038:SF6">
    <property type="entry name" value="SURFACE LOCALIZED DECAHEME CYTOCHROME C LIPOPROTEIN"/>
    <property type="match status" value="1"/>
</dbReference>
<dbReference type="PANTHER" id="PTHR35038">
    <property type="entry name" value="DISSIMILATORY SULFITE REDUCTASE SIRA"/>
    <property type="match status" value="1"/>
</dbReference>
<dbReference type="Pfam" id="PF13435">
    <property type="entry name" value="Cytochrome_C554"/>
    <property type="match status" value="2"/>
</dbReference>
<dbReference type="GO" id="GO:0020037">
    <property type="term" value="F:heme binding"/>
    <property type="evidence" value="ECO:0007669"/>
    <property type="project" value="InterPro"/>
</dbReference>
<evidence type="ECO:0000256" key="5">
    <source>
        <dbReference type="SAM" id="Phobius"/>
    </source>
</evidence>
<name>A0A1G2KJV7_9BACT</name>
<dbReference type="SUPFAM" id="SSF48695">
    <property type="entry name" value="Multiheme cytochromes"/>
    <property type="match status" value="1"/>
</dbReference>
<accession>A0A1G2KJV7</accession>
<dbReference type="EMBL" id="MHQI01000057">
    <property type="protein sequence ID" value="OGZ98740.1"/>
    <property type="molecule type" value="Genomic_DNA"/>
</dbReference>
<dbReference type="InterPro" id="IPR023155">
    <property type="entry name" value="Cyt_c-552/4"/>
</dbReference>
<keyword evidence="4" id="KW-0349">Heme</keyword>
<proteinExistence type="predicted"/>
<evidence type="ECO:0000259" key="6">
    <source>
        <dbReference type="PROSITE" id="PS51007"/>
    </source>
</evidence>
<feature type="domain" description="Cytochrome c" evidence="6">
    <location>
        <begin position="184"/>
        <end position="312"/>
    </location>
</feature>
<dbReference type="Gene3D" id="3.90.10.10">
    <property type="entry name" value="Cytochrome C3"/>
    <property type="match status" value="1"/>
</dbReference>
<keyword evidence="5" id="KW-0472">Membrane</keyword>
<evidence type="ECO:0000256" key="2">
    <source>
        <dbReference type="ARBA" id="ARBA00022729"/>
    </source>
</evidence>
<dbReference type="Proteomes" id="UP000179023">
    <property type="component" value="Unassembled WGS sequence"/>
</dbReference>
<evidence type="ECO:0000256" key="1">
    <source>
        <dbReference type="ARBA" id="ARBA00022723"/>
    </source>
</evidence>
<dbReference type="Gene3D" id="1.10.720.180">
    <property type="match status" value="1"/>
</dbReference>
<reference evidence="7 8" key="1">
    <citation type="journal article" date="2016" name="Nat. Commun.">
        <title>Thousands of microbial genomes shed light on interconnected biogeochemical processes in an aquifer system.</title>
        <authorList>
            <person name="Anantharaman K."/>
            <person name="Brown C.T."/>
            <person name="Hug L.A."/>
            <person name="Sharon I."/>
            <person name="Castelle C.J."/>
            <person name="Probst A.J."/>
            <person name="Thomas B.C."/>
            <person name="Singh A."/>
            <person name="Wilkins M.J."/>
            <person name="Karaoz U."/>
            <person name="Brodie E.L."/>
            <person name="Williams K.H."/>
            <person name="Hubbard S.S."/>
            <person name="Banfield J.F."/>
        </authorList>
    </citation>
    <scope>NUCLEOTIDE SEQUENCE [LARGE SCALE GENOMIC DNA]</scope>
</reference>
<evidence type="ECO:0000313" key="8">
    <source>
        <dbReference type="Proteomes" id="UP000179023"/>
    </source>
</evidence>
<dbReference type="GO" id="GO:0016491">
    <property type="term" value="F:oxidoreductase activity"/>
    <property type="evidence" value="ECO:0007669"/>
    <property type="project" value="TreeGrafter"/>
</dbReference>
<dbReference type="AlphaFoldDB" id="A0A1G2KJV7"/>
<feature type="transmembrane region" description="Helical" evidence="5">
    <location>
        <begin position="374"/>
        <end position="393"/>
    </location>
</feature>
<keyword evidence="5" id="KW-1133">Transmembrane helix</keyword>
<dbReference type="STRING" id="1802270.A3C07_04630"/>
<keyword evidence="1 4" id="KW-0479">Metal-binding</keyword>
<protein>
    <recommendedName>
        <fullName evidence="6">Cytochrome c domain-containing protein</fullName>
    </recommendedName>
</protein>
<comment type="caution">
    <text evidence="7">The sequence shown here is derived from an EMBL/GenBank/DDBJ whole genome shotgun (WGS) entry which is preliminary data.</text>
</comment>
<dbReference type="InterPro" id="IPR036280">
    <property type="entry name" value="Multihaem_cyt_sf"/>
</dbReference>
<dbReference type="GO" id="GO:0046872">
    <property type="term" value="F:metal ion binding"/>
    <property type="evidence" value="ECO:0007669"/>
    <property type="project" value="UniProtKB-KW"/>
</dbReference>
<sequence>MFARIFFLLFLVFFSISRMGWAEEAASNSCLTCHSDMWEEVKGSAHSQQGIYCNKCHGGDPTKDDKDLAKGPGTGYIGIPDKKQAMELCGSCHSDVSVMNFYGTSTDQLAQYKTSHHGKKLLEEGNAKVAVCSDCHGYHEVLKVSDPNSSVYPSNLPKTCAKCHGNEKLMHSFGLPSDVFEKYKNSVHGKALFEKGDTSVANCASCHGSHGAVPPGFREVGATCGKCHINEKANFQESVHALISDREKFSECVSCHSNHDIQPVSVALYDQACVKCHTPESKAFQQGRQIKAILQKADSELKETRQILKQAGIEGFFIEEEEAILEEVRSKVLEMQPLQHKLIYNELADLYAQSDAKIKEIKASIDGKRKGLKWRKVGLIVLWIFILIMVWALNSEYKRIMAEEKAKQKSGE</sequence>
<dbReference type="Gene3D" id="1.10.287.3080">
    <property type="match status" value="1"/>
</dbReference>
<organism evidence="7 8">
    <name type="scientific">Candidatus Sungbacteria bacterium RIFCSPHIGHO2_02_FULL_47_11</name>
    <dbReference type="NCBI Taxonomy" id="1802270"/>
    <lineage>
        <taxon>Bacteria</taxon>
        <taxon>Candidatus Sungiibacteriota</taxon>
    </lineage>
</organism>
<gene>
    <name evidence="7" type="ORF">A3C07_04630</name>
</gene>
<dbReference type="PROSITE" id="PS51007">
    <property type="entry name" value="CYTC"/>
    <property type="match status" value="1"/>
</dbReference>
<evidence type="ECO:0000256" key="4">
    <source>
        <dbReference type="PROSITE-ProRule" id="PRU00433"/>
    </source>
</evidence>
<evidence type="ECO:0000256" key="3">
    <source>
        <dbReference type="ARBA" id="ARBA00023004"/>
    </source>
</evidence>